<keyword evidence="5 9" id="KW-0812">Transmembrane</keyword>
<evidence type="ECO:0000256" key="8">
    <source>
        <dbReference type="ARBA" id="ARBA00038436"/>
    </source>
</evidence>
<dbReference type="Pfam" id="PF04290">
    <property type="entry name" value="DctQ"/>
    <property type="match status" value="1"/>
</dbReference>
<name>A0ABW3IUF9_9RHOB</name>
<evidence type="ECO:0000256" key="7">
    <source>
        <dbReference type="ARBA" id="ARBA00023136"/>
    </source>
</evidence>
<comment type="subcellular location">
    <subcellularLocation>
        <location evidence="1 9">Cell inner membrane</location>
        <topology evidence="1 9">Multi-pass membrane protein</topology>
    </subcellularLocation>
</comment>
<keyword evidence="6 9" id="KW-1133">Transmembrane helix</keyword>
<evidence type="ECO:0000313" key="11">
    <source>
        <dbReference type="EMBL" id="MFD0981242.1"/>
    </source>
</evidence>
<accession>A0ABW3IUF9</accession>
<gene>
    <name evidence="11" type="ORF">ACFQ2S_16510</name>
</gene>
<comment type="function">
    <text evidence="9">Part of the tripartite ATP-independent periplasmic (TRAP) transport system.</text>
</comment>
<feature type="transmembrane region" description="Helical" evidence="9">
    <location>
        <begin position="21"/>
        <end position="41"/>
    </location>
</feature>
<dbReference type="Proteomes" id="UP001597108">
    <property type="component" value="Unassembled WGS sequence"/>
</dbReference>
<evidence type="ECO:0000256" key="2">
    <source>
        <dbReference type="ARBA" id="ARBA00022448"/>
    </source>
</evidence>
<comment type="caution">
    <text evidence="11">The sequence shown here is derived from an EMBL/GenBank/DDBJ whole genome shotgun (WGS) entry which is preliminary data.</text>
</comment>
<keyword evidence="4 9" id="KW-0997">Cell inner membrane</keyword>
<sequence length="194" mass="21233">MTETTLAPARPEHLVESAARWLAWLGGTILAALSVMTVVSIVGRSLDGVGLGAVRGDYEMVANGCALAVFYFLPWCQLRRGHVTVDILTNAFPARIQAIFGLIGDLLITIASAVILRQLWFGFGEKFPYGSDALRDALGMSYKPFFPETTYELQVPVWTLYAAALLGAAMMVIVGLYTVWRSWGWVRDGQESAL</sequence>
<proteinExistence type="inferred from homology"/>
<reference evidence="12" key="1">
    <citation type="journal article" date="2019" name="Int. J. Syst. Evol. Microbiol.">
        <title>The Global Catalogue of Microorganisms (GCM) 10K type strain sequencing project: providing services to taxonomists for standard genome sequencing and annotation.</title>
        <authorList>
            <consortium name="The Broad Institute Genomics Platform"/>
            <consortium name="The Broad Institute Genome Sequencing Center for Infectious Disease"/>
            <person name="Wu L."/>
            <person name="Ma J."/>
        </authorList>
    </citation>
    <scope>NUCLEOTIDE SEQUENCE [LARGE SCALE GENOMIC DNA]</scope>
    <source>
        <strain evidence="12">CCUG 60524</strain>
    </source>
</reference>
<evidence type="ECO:0000256" key="1">
    <source>
        <dbReference type="ARBA" id="ARBA00004429"/>
    </source>
</evidence>
<keyword evidence="3" id="KW-1003">Cell membrane</keyword>
<comment type="subunit">
    <text evidence="9">The complex comprises the extracytoplasmic solute receptor protein and the two transmembrane proteins.</text>
</comment>
<feature type="domain" description="Tripartite ATP-independent periplasmic transporters DctQ component" evidence="10">
    <location>
        <begin position="34"/>
        <end position="183"/>
    </location>
</feature>
<evidence type="ECO:0000256" key="9">
    <source>
        <dbReference type="RuleBase" id="RU369079"/>
    </source>
</evidence>
<comment type="similarity">
    <text evidence="8 9">Belongs to the TRAP transporter small permease family.</text>
</comment>
<evidence type="ECO:0000256" key="5">
    <source>
        <dbReference type="ARBA" id="ARBA00022692"/>
    </source>
</evidence>
<dbReference type="RefSeq" id="WP_386076115.1">
    <property type="nucleotide sequence ID" value="NZ_JBHTJT010000038.1"/>
</dbReference>
<dbReference type="InterPro" id="IPR007387">
    <property type="entry name" value="TRAP_DctQ"/>
</dbReference>
<evidence type="ECO:0000256" key="3">
    <source>
        <dbReference type="ARBA" id="ARBA00022475"/>
    </source>
</evidence>
<keyword evidence="12" id="KW-1185">Reference proteome</keyword>
<dbReference type="PANTHER" id="PTHR35011">
    <property type="entry name" value="2,3-DIKETO-L-GULONATE TRAP TRANSPORTER SMALL PERMEASE PROTEIN YIAM"/>
    <property type="match status" value="1"/>
</dbReference>
<dbReference type="EMBL" id="JBHTJT010000038">
    <property type="protein sequence ID" value="MFD0981242.1"/>
    <property type="molecule type" value="Genomic_DNA"/>
</dbReference>
<evidence type="ECO:0000313" key="12">
    <source>
        <dbReference type="Proteomes" id="UP001597108"/>
    </source>
</evidence>
<organism evidence="11 12">
    <name type="scientific">Tropicimonas aquimaris</name>
    <dbReference type="NCBI Taxonomy" id="914152"/>
    <lineage>
        <taxon>Bacteria</taxon>
        <taxon>Pseudomonadati</taxon>
        <taxon>Pseudomonadota</taxon>
        <taxon>Alphaproteobacteria</taxon>
        <taxon>Rhodobacterales</taxon>
        <taxon>Roseobacteraceae</taxon>
        <taxon>Tropicimonas</taxon>
    </lineage>
</organism>
<dbReference type="PANTHER" id="PTHR35011:SF2">
    <property type="entry name" value="2,3-DIKETO-L-GULONATE TRAP TRANSPORTER SMALL PERMEASE PROTEIN YIAM"/>
    <property type="match status" value="1"/>
</dbReference>
<feature type="transmembrane region" description="Helical" evidence="9">
    <location>
        <begin position="61"/>
        <end position="78"/>
    </location>
</feature>
<dbReference type="InterPro" id="IPR055348">
    <property type="entry name" value="DctQ"/>
</dbReference>
<evidence type="ECO:0000256" key="4">
    <source>
        <dbReference type="ARBA" id="ARBA00022519"/>
    </source>
</evidence>
<keyword evidence="7 9" id="KW-0472">Membrane</keyword>
<feature type="transmembrane region" description="Helical" evidence="9">
    <location>
        <begin position="99"/>
        <end position="120"/>
    </location>
</feature>
<feature type="transmembrane region" description="Helical" evidence="9">
    <location>
        <begin position="158"/>
        <end position="180"/>
    </location>
</feature>
<protein>
    <recommendedName>
        <fullName evidence="9">TRAP transporter small permease protein</fullName>
    </recommendedName>
</protein>
<keyword evidence="2 9" id="KW-0813">Transport</keyword>
<evidence type="ECO:0000256" key="6">
    <source>
        <dbReference type="ARBA" id="ARBA00022989"/>
    </source>
</evidence>
<evidence type="ECO:0000259" key="10">
    <source>
        <dbReference type="Pfam" id="PF04290"/>
    </source>
</evidence>